<gene>
    <name evidence="1" type="ORF">KACC15558_03390</name>
</gene>
<comment type="caution">
    <text evidence="1">The sequence shown here is derived from an EMBL/GenBank/DDBJ whole genome shotgun (WGS) entry which is preliminary data.</text>
</comment>
<name>A0ABP9TX42_9MICO</name>
<protein>
    <recommendedName>
        <fullName evidence="3">Alternate-type signal peptide domain-containing protein</fullName>
    </recommendedName>
</protein>
<evidence type="ECO:0000313" key="2">
    <source>
        <dbReference type="Proteomes" id="UP001498935"/>
    </source>
</evidence>
<dbReference type="EMBL" id="BAABNP010000001">
    <property type="protein sequence ID" value="GAA5339299.1"/>
    <property type="molecule type" value="Genomic_DNA"/>
</dbReference>
<evidence type="ECO:0000313" key="1">
    <source>
        <dbReference type="EMBL" id="GAA5339299.1"/>
    </source>
</evidence>
<organism evidence="1 2">
    <name type="scientific">Brevibacterium ammoniilyticum</name>
    <dbReference type="NCBI Taxonomy" id="1046555"/>
    <lineage>
        <taxon>Bacteria</taxon>
        <taxon>Bacillati</taxon>
        <taxon>Actinomycetota</taxon>
        <taxon>Actinomycetes</taxon>
        <taxon>Micrococcales</taxon>
        <taxon>Brevibacteriaceae</taxon>
        <taxon>Brevibacterium</taxon>
    </lineage>
</organism>
<dbReference type="RefSeq" id="WP_342036970.1">
    <property type="nucleotide sequence ID" value="NZ_BAABBK010000001.1"/>
</dbReference>
<accession>A0ABP9TX42</accession>
<keyword evidence="2" id="KW-1185">Reference proteome</keyword>
<evidence type="ECO:0008006" key="3">
    <source>
        <dbReference type="Google" id="ProtNLM"/>
    </source>
</evidence>
<reference evidence="1 2" key="1">
    <citation type="submission" date="2024-02" db="EMBL/GenBank/DDBJ databases">
        <title>Characterization of antibiotic resistant novel bacterial strains and their environmental applications.</title>
        <authorList>
            <person name="Manzoor S."/>
            <person name="Abbas S."/>
            <person name="Arshad M."/>
            <person name="Li W.J."/>
            <person name="Ahmed I."/>
        </authorList>
    </citation>
    <scope>NUCLEOTIDE SEQUENCE [LARGE SCALE GENOMIC DNA]</scope>
    <source>
        <strain evidence="1 2">KACC 15558</strain>
    </source>
</reference>
<sequence>MTTRKNWRMPILTAAVLIAGTAAGGGTMALWKTAGQAAPATIIAGDLDVTAGETTWTETSPDVKNTGRTIDPETFLVRQGDTVEMSQDFTTRIAGDNMTAQINVAWVDPAQLPDGVSANYEVRDAAGKRLGEPAPLGTAITLDEDRLSTDDAGREDEFSVAVSLDFAGLDDRFGAESPVQVADLGRFSLSLDQVRDAGGRP</sequence>
<dbReference type="Proteomes" id="UP001498935">
    <property type="component" value="Unassembled WGS sequence"/>
</dbReference>
<proteinExistence type="predicted"/>